<evidence type="ECO:0000256" key="6">
    <source>
        <dbReference type="ARBA" id="ARBA00023125"/>
    </source>
</evidence>
<keyword evidence="2" id="KW-0963">Cytoplasm</keyword>
<dbReference type="InterPro" id="IPR009057">
    <property type="entry name" value="Homeodomain-like_sf"/>
</dbReference>
<evidence type="ECO:0000256" key="2">
    <source>
        <dbReference type="ARBA" id="ARBA00022490"/>
    </source>
</evidence>
<feature type="modified residue" description="4-aspartylphosphate" evidence="8">
    <location>
        <position position="55"/>
    </location>
</feature>
<organism evidence="12 13">
    <name type="scientific">Paenibacillus aurantiacus</name>
    <dbReference type="NCBI Taxonomy" id="1936118"/>
    <lineage>
        <taxon>Bacteria</taxon>
        <taxon>Bacillati</taxon>
        <taxon>Bacillota</taxon>
        <taxon>Bacilli</taxon>
        <taxon>Bacillales</taxon>
        <taxon>Paenibacillaceae</taxon>
        <taxon>Paenibacillus</taxon>
    </lineage>
</organism>
<evidence type="ECO:0000259" key="11">
    <source>
        <dbReference type="PROSITE" id="PS50110"/>
    </source>
</evidence>
<comment type="subcellular location">
    <subcellularLocation>
        <location evidence="1">Cytoplasm</location>
    </subcellularLocation>
</comment>
<dbReference type="PANTHER" id="PTHR42713">
    <property type="entry name" value="HISTIDINE KINASE-RELATED"/>
    <property type="match status" value="1"/>
</dbReference>
<gene>
    <name evidence="12" type="ORF">ACFFSY_34850</name>
</gene>
<dbReference type="EMBL" id="JBHMDO010000056">
    <property type="protein sequence ID" value="MFB9331143.1"/>
    <property type="molecule type" value="Genomic_DNA"/>
</dbReference>
<evidence type="ECO:0000313" key="12">
    <source>
        <dbReference type="EMBL" id="MFB9331143.1"/>
    </source>
</evidence>
<proteinExistence type="predicted"/>
<evidence type="ECO:0000313" key="13">
    <source>
        <dbReference type="Proteomes" id="UP001589747"/>
    </source>
</evidence>
<evidence type="ECO:0000256" key="8">
    <source>
        <dbReference type="PROSITE-ProRule" id="PRU00169"/>
    </source>
</evidence>
<evidence type="ECO:0000256" key="5">
    <source>
        <dbReference type="ARBA" id="ARBA00023015"/>
    </source>
</evidence>
<keyword evidence="13" id="KW-1185">Reference proteome</keyword>
<evidence type="ECO:0000256" key="4">
    <source>
        <dbReference type="ARBA" id="ARBA00023012"/>
    </source>
</evidence>
<reference evidence="12 13" key="1">
    <citation type="submission" date="2024-09" db="EMBL/GenBank/DDBJ databases">
        <authorList>
            <person name="Sun Q."/>
            <person name="Mori K."/>
        </authorList>
    </citation>
    <scope>NUCLEOTIDE SEQUENCE [LARGE SCALE GENOMIC DNA]</scope>
    <source>
        <strain evidence="12 13">TISTR 2452</strain>
    </source>
</reference>
<dbReference type="PROSITE" id="PS50110">
    <property type="entry name" value="RESPONSE_REGULATORY"/>
    <property type="match status" value="1"/>
</dbReference>
<protein>
    <submittedName>
        <fullName evidence="12">Response regulator</fullName>
    </submittedName>
</protein>
<evidence type="ECO:0000256" key="1">
    <source>
        <dbReference type="ARBA" id="ARBA00004496"/>
    </source>
</evidence>
<dbReference type="InterPro" id="IPR018060">
    <property type="entry name" value="HTH_AraC"/>
</dbReference>
<feature type="domain" description="Response regulatory" evidence="11">
    <location>
        <begin position="3"/>
        <end position="120"/>
    </location>
</feature>
<accession>A0ABV5L3Z5</accession>
<dbReference type="RefSeq" id="WP_377503194.1">
    <property type="nucleotide sequence ID" value="NZ_JBHMDO010000056.1"/>
</dbReference>
<name>A0ABV5L3Z5_9BACL</name>
<dbReference type="PANTHER" id="PTHR42713:SF3">
    <property type="entry name" value="TRANSCRIPTIONAL REGULATORY PROTEIN HPTR"/>
    <property type="match status" value="1"/>
</dbReference>
<feature type="domain" description="HTH araC/xylS-type" evidence="10">
    <location>
        <begin position="489"/>
        <end position="587"/>
    </location>
</feature>
<evidence type="ECO:0000256" key="9">
    <source>
        <dbReference type="SAM" id="MobiDB-lite"/>
    </source>
</evidence>
<dbReference type="Gene3D" id="1.10.10.60">
    <property type="entry name" value="Homeodomain-like"/>
    <property type="match status" value="2"/>
</dbReference>
<keyword evidence="7" id="KW-0804">Transcription</keyword>
<keyword evidence="4" id="KW-0902">Two-component regulatory system</keyword>
<keyword evidence="5" id="KW-0805">Transcription regulation</keyword>
<dbReference type="InterPro" id="IPR001789">
    <property type="entry name" value="Sig_transdc_resp-reg_receiver"/>
</dbReference>
<keyword evidence="3 8" id="KW-0597">Phosphoprotein</keyword>
<keyword evidence="6" id="KW-0238">DNA-binding</keyword>
<evidence type="ECO:0000256" key="3">
    <source>
        <dbReference type="ARBA" id="ARBA00022553"/>
    </source>
</evidence>
<evidence type="ECO:0000259" key="10">
    <source>
        <dbReference type="PROSITE" id="PS01124"/>
    </source>
</evidence>
<dbReference type="InterPro" id="IPR051552">
    <property type="entry name" value="HptR"/>
</dbReference>
<feature type="region of interest" description="Disordered" evidence="9">
    <location>
        <begin position="314"/>
        <end position="387"/>
    </location>
</feature>
<comment type="caution">
    <text evidence="12">The sequence shown here is derived from an EMBL/GenBank/DDBJ whole genome shotgun (WGS) entry which is preliminary data.</text>
</comment>
<dbReference type="SUPFAM" id="SSF52172">
    <property type="entry name" value="CheY-like"/>
    <property type="match status" value="1"/>
</dbReference>
<dbReference type="CDD" id="cd17536">
    <property type="entry name" value="REC_YesN-like"/>
    <property type="match status" value="1"/>
</dbReference>
<sequence>MRTVFLADDEPLIVEGMQAIIDWSAYNLKVAGTAPNGLEALTKLGEQPVDLLITDIMMPQMTGLDLIREVKARSQQTKFIILSGYEEFGYVREGIKLGVENYLLKPVNIEELEATIRHMQHDWEREEIRRLQMNQDWKILRNNILQRWAQATIDAKEFRERAQLLGIPTGKGRYRAAVLRVATETDRGGEGGSGGNGGDGVLAHHPSALAELCERAGSAFVPEDGELICFPDQDEDLIVMLAGGGTEPDGWERDALRQMKARLAEETHAGIWCVCGPAEEAHDGFPDSFRAAKLWLQQHLMSETEPEIAEAGIGGEAGASADGSMRGIADGEGGAWGDRLTPERSSPPGSSDSSAAMAGRSPSADGAERALADAAPAGGKQPGPPALDRFHQLLREGDLAALDAFIDEYFAETTACRPLLRAPYVNAAIALMLAAKELETSPDYGDMFAPLARIHTLHGLRERTKTLVQAILGSLQEAETKAEYSPHVAAALDYVKAHYQEELSLKTLSQKLGLHPNYLGQLFQQEAGTSFSDYVNQYRVERATQLLLYTDKKTAEIAAEVGYWDTSYFYRQFKKYAGVSPTELRAMYQKK</sequence>
<evidence type="ECO:0000256" key="7">
    <source>
        <dbReference type="ARBA" id="ARBA00023163"/>
    </source>
</evidence>
<dbReference type="Gene3D" id="3.40.50.2300">
    <property type="match status" value="1"/>
</dbReference>
<dbReference type="InterPro" id="IPR011006">
    <property type="entry name" value="CheY-like_superfamily"/>
</dbReference>
<dbReference type="Pfam" id="PF12833">
    <property type="entry name" value="HTH_18"/>
    <property type="match status" value="1"/>
</dbReference>
<dbReference type="SMART" id="SM00342">
    <property type="entry name" value="HTH_ARAC"/>
    <property type="match status" value="1"/>
</dbReference>
<feature type="compositionally biased region" description="Low complexity" evidence="9">
    <location>
        <begin position="344"/>
        <end position="365"/>
    </location>
</feature>
<dbReference type="Proteomes" id="UP001589747">
    <property type="component" value="Unassembled WGS sequence"/>
</dbReference>
<dbReference type="PROSITE" id="PS01124">
    <property type="entry name" value="HTH_ARAC_FAMILY_2"/>
    <property type="match status" value="1"/>
</dbReference>
<dbReference type="SMART" id="SM00448">
    <property type="entry name" value="REC"/>
    <property type="match status" value="1"/>
</dbReference>
<dbReference type="Pfam" id="PF00072">
    <property type="entry name" value="Response_reg"/>
    <property type="match status" value="1"/>
</dbReference>
<dbReference type="SUPFAM" id="SSF46689">
    <property type="entry name" value="Homeodomain-like"/>
    <property type="match status" value="2"/>
</dbReference>